<comment type="caution">
    <text evidence="8">The sequence shown here is derived from an EMBL/GenBank/DDBJ whole genome shotgun (WGS) entry which is preliminary data.</text>
</comment>
<gene>
    <name evidence="8" type="ORF">DASC09_043500</name>
</gene>
<reference evidence="8 9" key="1">
    <citation type="journal article" date="2023" name="Elife">
        <title>Identification of key yeast species and microbe-microbe interactions impacting larval growth of Drosophila in the wild.</title>
        <authorList>
            <person name="Mure A."/>
            <person name="Sugiura Y."/>
            <person name="Maeda R."/>
            <person name="Honda K."/>
            <person name="Sakurai N."/>
            <person name="Takahashi Y."/>
            <person name="Watada M."/>
            <person name="Katoh T."/>
            <person name="Gotoh A."/>
            <person name="Gotoh Y."/>
            <person name="Taniguchi I."/>
            <person name="Nakamura K."/>
            <person name="Hayashi T."/>
            <person name="Katayama T."/>
            <person name="Uemura T."/>
            <person name="Hattori Y."/>
        </authorList>
    </citation>
    <scope>NUCLEOTIDE SEQUENCE [LARGE SCALE GENOMIC DNA]</scope>
    <source>
        <strain evidence="8 9">SC-9</strain>
    </source>
</reference>
<dbReference type="Proteomes" id="UP001360560">
    <property type="component" value="Unassembled WGS sequence"/>
</dbReference>
<dbReference type="EMBL" id="BTFZ01000011">
    <property type="protein sequence ID" value="GMM37025.1"/>
    <property type="molecule type" value="Genomic_DNA"/>
</dbReference>
<dbReference type="InterPro" id="IPR029030">
    <property type="entry name" value="Caspase-like_dom_sf"/>
</dbReference>
<dbReference type="SUPFAM" id="SSF52129">
    <property type="entry name" value="Caspase-like"/>
    <property type="match status" value="1"/>
</dbReference>
<evidence type="ECO:0000256" key="2">
    <source>
        <dbReference type="ARBA" id="ARBA00016994"/>
    </source>
</evidence>
<evidence type="ECO:0000256" key="4">
    <source>
        <dbReference type="ARBA" id="ARBA00022807"/>
    </source>
</evidence>
<keyword evidence="4" id="KW-0378">Hydrolase</keyword>
<dbReference type="Pfam" id="PF00656">
    <property type="entry name" value="Peptidase_C14"/>
    <property type="match status" value="1"/>
</dbReference>
<feature type="region of interest" description="Disordered" evidence="6">
    <location>
        <begin position="1"/>
        <end position="153"/>
    </location>
</feature>
<organism evidence="8 9">
    <name type="scientific">Saccharomycopsis crataegensis</name>
    <dbReference type="NCBI Taxonomy" id="43959"/>
    <lineage>
        <taxon>Eukaryota</taxon>
        <taxon>Fungi</taxon>
        <taxon>Dikarya</taxon>
        <taxon>Ascomycota</taxon>
        <taxon>Saccharomycotina</taxon>
        <taxon>Saccharomycetes</taxon>
        <taxon>Saccharomycopsidaceae</taxon>
        <taxon>Saccharomycopsis</taxon>
    </lineage>
</organism>
<dbReference type="GO" id="GO:0004197">
    <property type="term" value="F:cysteine-type endopeptidase activity"/>
    <property type="evidence" value="ECO:0007669"/>
    <property type="project" value="InterPro"/>
</dbReference>
<evidence type="ECO:0000256" key="3">
    <source>
        <dbReference type="ARBA" id="ARBA00022703"/>
    </source>
</evidence>
<protein>
    <recommendedName>
        <fullName evidence="2">Metacaspase-1</fullName>
    </recommendedName>
</protein>
<dbReference type="GeneID" id="90075000"/>
<dbReference type="PANTHER" id="PTHR48104">
    <property type="entry name" value="METACASPASE-4"/>
    <property type="match status" value="1"/>
</dbReference>
<evidence type="ECO:0000256" key="1">
    <source>
        <dbReference type="ARBA" id="ARBA00009005"/>
    </source>
</evidence>
<feature type="compositionally biased region" description="Low complexity" evidence="6">
    <location>
        <begin position="20"/>
        <end position="31"/>
    </location>
</feature>
<dbReference type="InterPro" id="IPR050452">
    <property type="entry name" value="Metacaspase"/>
</dbReference>
<dbReference type="GO" id="GO:0006915">
    <property type="term" value="P:apoptotic process"/>
    <property type="evidence" value="ECO:0007669"/>
    <property type="project" value="UniProtKB-KW"/>
</dbReference>
<dbReference type="RefSeq" id="XP_064854021.1">
    <property type="nucleotide sequence ID" value="XM_064997949.1"/>
</dbReference>
<dbReference type="GO" id="GO:0006508">
    <property type="term" value="P:proteolysis"/>
    <property type="evidence" value="ECO:0007669"/>
    <property type="project" value="InterPro"/>
</dbReference>
<dbReference type="PANTHER" id="PTHR48104:SF30">
    <property type="entry name" value="METACASPASE-1"/>
    <property type="match status" value="1"/>
</dbReference>
<sequence>MYPNQHNNYQRPPGGPPGQPYYDQGYQQQQPMGLSFGGSSDPYNNGPPPPPPQYNRQDCPPYQMEREFSPPPYPPTHQYRHQPPASSQQYPPHNPQFPPDQQYLSNSQQYNHHHPPNHQYYSNNQYSAPPQNYSPNPPQYNVASPAQTPRDVPSGTQTFGNGSTFQYSQCSGKRKALIIGCNYLDQGARVRLQGCINDANNIRKFIISQFGYPEENIVILTDDQSSAARRPTKANILRAMQWLVKDARPHDSLFFHFSGHGGVTEDLDGDEEDGFDNTIYPIDFTTNGQIVDDVMHDIMVKSLPAGCRLTALFDSCHSGTALDLPFVYSTKGVIKESNILSASGLESSQVIGTVLNGDISSLISTGLSLVQGLSRLKSKPERDRIVQSKTSPADVVSISGCKDNQTSTDAKINGQATGAMSYAFMKVLTQQPEQSYLSLLNNMRGTLSGKYSQKPQLSSSHPIDVNVRFFF</sequence>
<keyword evidence="4" id="KW-0788">Thiol protease</keyword>
<dbReference type="InterPro" id="IPR011600">
    <property type="entry name" value="Pept_C14_caspase"/>
</dbReference>
<evidence type="ECO:0000313" key="9">
    <source>
        <dbReference type="Proteomes" id="UP001360560"/>
    </source>
</evidence>
<keyword evidence="4" id="KW-0645">Protease</keyword>
<dbReference type="Gene3D" id="3.40.50.12660">
    <property type="match status" value="1"/>
</dbReference>
<evidence type="ECO:0000256" key="5">
    <source>
        <dbReference type="ARBA" id="ARBA00023145"/>
    </source>
</evidence>
<evidence type="ECO:0000259" key="7">
    <source>
        <dbReference type="Pfam" id="PF00656"/>
    </source>
</evidence>
<feature type="compositionally biased region" description="Low complexity" evidence="6">
    <location>
        <begin position="117"/>
        <end position="134"/>
    </location>
</feature>
<comment type="similarity">
    <text evidence="1">Belongs to the peptidase C14B family.</text>
</comment>
<evidence type="ECO:0000256" key="6">
    <source>
        <dbReference type="SAM" id="MobiDB-lite"/>
    </source>
</evidence>
<dbReference type="GO" id="GO:0005737">
    <property type="term" value="C:cytoplasm"/>
    <property type="evidence" value="ECO:0007669"/>
    <property type="project" value="TreeGrafter"/>
</dbReference>
<name>A0AAV5QRV2_9ASCO</name>
<dbReference type="AlphaFoldDB" id="A0AAV5QRV2"/>
<accession>A0AAV5QRV2</accession>
<keyword evidence="5" id="KW-0865">Zymogen</keyword>
<keyword evidence="9" id="KW-1185">Reference proteome</keyword>
<proteinExistence type="inferred from homology"/>
<feature type="domain" description="Peptidase C14 caspase" evidence="7">
    <location>
        <begin position="173"/>
        <end position="462"/>
    </location>
</feature>
<keyword evidence="3" id="KW-0053">Apoptosis</keyword>
<evidence type="ECO:0000313" key="8">
    <source>
        <dbReference type="EMBL" id="GMM37025.1"/>
    </source>
</evidence>